<protein>
    <recommendedName>
        <fullName evidence="3">Leucine rich repeat-containing protein</fullName>
    </recommendedName>
</protein>
<reference evidence="1 2" key="2">
    <citation type="submission" date="2017-10" db="EMBL/GenBank/DDBJ databases">
        <authorList>
            <person name="Banno H."/>
            <person name="Chua N.-H."/>
        </authorList>
    </citation>
    <scope>NUCLEOTIDE SEQUENCE [LARGE SCALE GENOMIC DNA]</scope>
    <source>
        <strain evidence="1 2">JK626</strain>
    </source>
</reference>
<sequence length="308" mass="34984">MTKRKILIILSIVVCILTIVFGLKKIMHMTCWVGDYRCRFNMPKQEVYIVDYRGDGDVVLPKKILFCDVIGYKSEVFKEDENIKTVFISNNPQDDISTIFHGCNNLTKVTYEEGTKVSYDYYFAGCGKLNTVNFPEGIEYLYGDGAFAGTNISDVYIPSSVKHMDSFFSNTPFAEKHKDDKYYVAGEGVLVFYNGPQDEIVIPKGVTCVGEGVLDIYNRADNASIYMSDSVKTMDLILRDDDTLYLGNGEYDLGYIKTYHGTIVAPAGSYMEQFCKENNLNFRVMTEEEEAIWREKTEAAASEITYQE</sequence>
<organism evidence="1 2">
    <name type="scientific">Pseudobutyrivibrio ruminis</name>
    <dbReference type="NCBI Taxonomy" id="46206"/>
    <lineage>
        <taxon>Bacteria</taxon>
        <taxon>Bacillati</taxon>
        <taxon>Bacillota</taxon>
        <taxon>Clostridia</taxon>
        <taxon>Lachnospirales</taxon>
        <taxon>Lachnospiraceae</taxon>
        <taxon>Pseudobutyrivibrio</taxon>
    </lineage>
</organism>
<accession>A0A2G3DXV5</accession>
<gene>
    <name evidence="1" type="ORF">CSX01_03625</name>
</gene>
<evidence type="ECO:0000313" key="2">
    <source>
        <dbReference type="Proteomes" id="UP000225889"/>
    </source>
</evidence>
<dbReference type="EMBL" id="PDYF01000008">
    <property type="protein sequence ID" value="PHU35703.1"/>
    <property type="molecule type" value="Genomic_DNA"/>
</dbReference>
<comment type="caution">
    <text evidence="1">The sequence shown here is derived from an EMBL/GenBank/DDBJ whole genome shotgun (WGS) entry which is preliminary data.</text>
</comment>
<dbReference type="Pfam" id="PF13306">
    <property type="entry name" value="LRR_5"/>
    <property type="match status" value="1"/>
</dbReference>
<name>A0A2G3DXV5_9FIRM</name>
<dbReference type="AlphaFoldDB" id="A0A2G3DXV5"/>
<dbReference type="Gene3D" id="3.80.10.10">
    <property type="entry name" value="Ribonuclease Inhibitor"/>
    <property type="match status" value="1"/>
</dbReference>
<evidence type="ECO:0008006" key="3">
    <source>
        <dbReference type="Google" id="ProtNLM"/>
    </source>
</evidence>
<dbReference type="InterPro" id="IPR032675">
    <property type="entry name" value="LRR_dom_sf"/>
</dbReference>
<reference evidence="1 2" key="1">
    <citation type="submission" date="2017-10" db="EMBL/GenBank/DDBJ databases">
        <title>Resolving the taxonomy of Roseburia spp., Eubacterium rectale and Agathobacter spp. through phylogenomic analysis.</title>
        <authorList>
            <person name="Sheridan P.O."/>
            <person name="Walker A.W."/>
            <person name="Duncan S.H."/>
            <person name="Scott K.P."/>
            <person name="Toole P.W.O."/>
            <person name="Luis P."/>
            <person name="Flint H.J."/>
        </authorList>
    </citation>
    <scope>NUCLEOTIDE SEQUENCE [LARGE SCALE GENOMIC DNA]</scope>
    <source>
        <strain evidence="1 2">JK626</strain>
    </source>
</reference>
<proteinExistence type="predicted"/>
<dbReference type="InterPro" id="IPR026906">
    <property type="entry name" value="LRR_5"/>
</dbReference>
<evidence type="ECO:0000313" key="1">
    <source>
        <dbReference type="EMBL" id="PHU35703.1"/>
    </source>
</evidence>
<dbReference type="Proteomes" id="UP000225889">
    <property type="component" value="Unassembled WGS sequence"/>
</dbReference>